<dbReference type="EMBL" id="VUJU01009798">
    <property type="protein sequence ID" value="KAF0717547.1"/>
    <property type="molecule type" value="Genomic_DNA"/>
</dbReference>
<dbReference type="Proteomes" id="UP000478052">
    <property type="component" value="Unassembled WGS sequence"/>
</dbReference>
<reference evidence="1 2" key="1">
    <citation type="submission" date="2019-08" db="EMBL/GenBank/DDBJ databases">
        <title>Whole genome of Aphis craccivora.</title>
        <authorList>
            <person name="Voronova N.V."/>
            <person name="Shulinski R.S."/>
            <person name="Bandarenka Y.V."/>
            <person name="Zhorov D.G."/>
            <person name="Warner D."/>
        </authorList>
    </citation>
    <scope>NUCLEOTIDE SEQUENCE [LARGE SCALE GENOMIC DNA]</scope>
    <source>
        <strain evidence="1">180601</strain>
        <tissue evidence="1">Whole Body</tissue>
    </source>
</reference>
<proteinExistence type="predicted"/>
<name>A0A6G0W0V7_APHCR</name>
<comment type="caution">
    <text evidence="1">The sequence shown here is derived from an EMBL/GenBank/DDBJ whole genome shotgun (WGS) entry which is preliminary data.</text>
</comment>
<evidence type="ECO:0000313" key="1">
    <source>
        <dbReference type="EMBL" id="KAF0717547.1"/>
    </source>
</evidence>
<gene>
    <name evidence="1" type="ORF">FWK35_00025584</name>
</gene>
<organism evidence="1 2">
    <name type="scientific">Aphis craccivora</name>
    <name type="common">Cowpea aphid</name>
    <dbReference type="NCBI Taxonomy" id="307492"/>
    <lineage>
        <taxon>Eukaryota</taxon>
        <taxon>Metazoa</taxon>
        <taxon>Ecdysozoa</taxon>
        <taxon>Arthropoda</taxon>
        <taxon>Hexapoda</taxon>
        <taxon>Insecta</taxon>
        <taxon>Pterygota</taxon>
        <taxon>Neoptera</taxon>
        <taxon>Paraneoptera</taxon>
        <taxon>Hemiptera</taxon>
        <taxon>Sternorrhyncha</taxon>
        <taxon>Aphidomorpha</taxon>
        <taxon>Aphidoidea</taxon>
        <taxon>Aphididae</taxon>
        <taxon>Aphidini</taxon>
        <taxon>Aphis</taxon>
        <taxon>Aphis</taxon>
    </lineage>
</organism>
<sequence>MENNNCCVVHKEQSLPFNLNQVSLYELINSVELILYHVIPLPVVKNDHYIHIIPVYSYIAISKTHEYYV</sequence>
<evidence type="ECO:0000313" key="2">
    <source>
        <dbReference type="Proteomes" id="UP000478052"/>
    </source>
</evidence>
<keyword evidence="2" id="KW-1185">Reference proteome</keyword>
<dbReference type="AlphaFoldDB" id="A0A6G0W0V7"/>
<accession>A0A6G0W0V7</accession>
<protein>
    <submittedName>
        <fullName evidence="1">Uncharacterized protein</fullName>
    </submittedName>
</protein>